<reference evidence="2 3" key="1">
    <citation type="submission" date="2018-11" db="EMBL/GenBank/DDBJ databases">
        <title>Genome sequence of Apiotrichum porosum DSM 27194.</title>
        <authorList>
            <person name="Aliyu H."/>
            <person name="Gorte O."/>
            <person name="Ochsenreither K."/>
        </authorList>
    </citation>
    <scope>NUCLEOTIDE SEQUENCE [LARGE SCALE GENOMIC DNA]</scope>
    <source>
        <strain evidence="2 3">DSM 27194</strain>
    </source>
</reference>
<evidence type="ECO:0000313" key="3">
    <source>
        <dbReference type="Proteomes" id="UP000279236"/>
    </source>
</evidence>
<proteinExistence type="predicted"/>
<dbReference type="RefSeq" id="XP_028478772.1">
    <property type="nucleotide sequence ID" value="XM_028619800.1"/>
</dbReference>
<dbReference type="Proteomes" id="UP000279236">
    <property type="component" value="Unassembled WGS sequence"/>
</dbReference>
<evidence type="ECO:0000256" key="1">
    <source>
        <dbReference type="SAM" id="MobiDB-lite"/>
    </source>
</evidence>
<name>A0A427Y4J5_9TREE</name>
<evidence type="ECO:0000313" key="2">
    <source>
        <dbReference type="EMBL" id="RSH85987.1"/>
    </source>
</evidence>
<sequence length="767" mass="83558">MSGQTPATPTPAPPAIDTSFLPLTSGQDDVPFPLVDDGAGHGDQEATLEALRAAFSESHDNTVAADAAQAVPATLHSSGVGVPSESDLPPPTLVPASQVQVQSIDKAVSQLQQLSAANQSIVDQMDAPRILQGLMASYRLLYEGHRRQTELVKNIIASIEGRGPPTIDPAFAISYVPRSEYDSLKARYDALVSTSSLPSGSGSSRRTRILKSVTLDDGDHDRLRDGGSATPFVDEEKRLGGGGRKRRSMKLEHLVHKMANRRLGVEYPVSAFESKGTRDLPDPASIPAMAAESVNAVDEFRPDFRADVSSNTVRPFLDTVITDCKTTWNESYAADEPEVDEDQIVKSVHTYWTRLGKRYDEQLTRERGEVHKDEITRRKQNQYRRQQSLVARRTAAFDSSPLNLCKLRALYRTLLTIDFASMTNERPDLKREYTEDEWNAYRKLQCGTRSADAHEVVDQFWLSANARSLLNILDVYSLDQATKMRRKGRPKQPAPTFHMPSELWDRSNLPLLRPKDAQGLPVSGAGGIILFKFHIDEKVQQDYPDWAQGLYDNPPVPEEDRLLPNLTDVMSANAFYHLKPRVRQSRDAAIIVRLSPEEVQDVLTRPDTDQTPIGTGTLDESVVAASVAAAASGGDPDASFDLSTADFMSARGLESIVALASSQLVNPFATPAHPTGVPASAHFPPNLQATHAALMPYGVDVSPATTAGGTIHGPSPGSSVRARRQAKRMMSEVPGGAATPVAKKRRPAGEPEPEVDLSGDASFLDSL</sequence>
<accession>A0A427Y4J5</accession>
<protein>
    <submittedName>
        <fullName evidence="2">Uncharacterized protein</fullName>
    </submittedName>
</protein>
<feature type="region of interest" description="Disordered" evidence="1">
    <location>
        <begin position="726"/>
        <end position="767"/>
    </location>
</feature>
<organism evidence="2 3">
    <name type="scientific">Apiotrichum porosum</name>
    <dbReference type="NCBI Taxonomy" id="105984"/>
    <lineage>
        <taxon>Eukaryota</taxon>
        <taxon>Fungi</taxon>
        <taxon>Dikarya</taxon>
        <taxon>Basidiomycota</taxon>
        <taxon>Agaricomycotina</taxon>
        <taxon>Tremellomycetes</taxon>
        <taxon>Trichosporonales</taxon>
        <taxon>Trichosporonaceae</taxon>
        <taxon>Apiotrichum</taxon>
    </lineage>
</organism>
<gene>
    <name evidence="2" type="ORF">EHS24_004174</name>
</gene>
<keyword evidence="3" id="KW-1185">Reference proteome</keyword>
<dbReference type="OrthoDB" id="2563644at2759"/>
<feature type="region of interest" description="Disordered" evidence="1">
    <location>
        <begin position="1"/>
        <end position="42"/>
    </location>
</feature>
<dbReference type="GeneID" id="39588717"/>
<dbReference type="EMBL" id="RSCE01000002">
    <property type="protein sequence ID" value="RSH85987.1"/>
    <property type="molecule type" value="Genomic_DNA"/>
</dbReference>
<feature type="region of interest" description="Disordered" evidence="1">
    <location>
        <begin position="217"/>
        <end position="245"/>
    </location>
</feature>
<dbReference type="AlphaFoldDB" id="A0A427Y4J5"/>
<comment type="caution">
    <text evidence="2">The sequence shown here is derived from an EMBL/GenBank/DDBJ whole genome shotgun (WGS) entry which is preliminary data.</text>
</comment>